<organism evidence="1 2">
    <name type="scientific">Hemibagrus wyckioides</name>
    <dbReference type="NCBI Taxonomy" id="337641"/>
    <lineage>
        <taxon>Eukaryota</taxon>
        <taxon>Metazoa</taxon>
        <taxon>Chordata</taxon>
        <taxon>Craniata</taxon>
        <taxon>Vertebrata</taxon>
        <taxon>Euteleostomi</taxon>
        <taxon>Actinopterygii</taxon>
        <taxon>Neopterygii</taxon>
        <taxon>Teleostei</taxon>
        <taxon>Ostariophysi</taxon>
        <taxon>Siluriformes</taxon>
        <taxon>Bagridae</taxon>
        <taxon>Hemibagrus</taxon>
    </lineage>
</organism>
<sequence>MCASMTKPAVIHVSLRPRRVSSRHRNPIRTPCSKPARLCVRSTTRATKPFSPGPPPLVLSGADSMRKSLLIYTQQLRRREALLIGVAAADLANFTCHGNLGVKIDSQKLEIQYFISR</sequence>
<dbReference type="OrthoDB" id="10534184at2759"/>
<evidence type="ECO:0000313" key="2">
    <source>
        <dbReference type="Proteomes" id="UP000824219"/>
    </source>
</evidence>
<evidence type="ECO:0000313" key="1">
    <source>
        <dbReference type="EMBL" id="KAG7327276.1"/>
    </source>
</evidence>
<dbReference type="Proteomes" id="UP000824219">
    <property type="component" value="Linkage Group LG10"/>
</dbReference>
<comment type="caution">
    <text evidence="1">The sequence shown here is derived from an EMBL/GenBank/DDBJ whole genome shotgun (WGS) entry which is preliminary data.</text>
</comment>
<dbReference type="EMBL" id="JAHKSW010000010">
    <property type="protein sequence ID" value="KAG7327276.1"/>
    <property type="molecule type" value="Genomic_DNA"/>
</dbReference>
<reference evidence="1 2" key="1">
    <citation type="submission" date="2021-06" db="EMBL/GenBank/DDBJ databases">
        <title>Chromosome-level genome assembly of the red-tail catfish (Hemibagrus wyckioides).</title>
        <authorList>
            <person name="Shao F."/>
        </authorList>
    </citation>
    <scope>NUCLEOTIDE SEQUENCE [LARGE SCALE GENOMIC DNA]</scope>
    <source>
        <strain evidence="1">EC202008001</strain>
        <tissue evidence="1">Blood</tissue>
    </source>
</reference>
<accession>A0A9D3SJX7</accession>
<name>A0A9D3SJX7_9TELE</name>
<keyword evidence="2" id="KW-1185">Reference proteome</keyword>
<gene>
    <name evidence="1" type="ORF">KOW79_008882</name>
</gene>
<protein>
    <submittedName>
        <fullName evidence="1">Uncharacterized protein</fullName>
    </submittedName>
</protein>
<dbReference type="AlphaFoldDB" id="A0A9D3SJX7"/>
<proteinExistence type="predicted"/>